<proteinExistence type="predicted"/>
<feature type="transmembrane region" description="Helical" evidence="6">
    <location>
        <begin position="153"/>
        <end position="172"/>
    </location>
</feature>
<organism evidence="7 8">
    <name type="scientific">Streptomyces cinnabarinus</name>
    <dbReference type="NCBI Taxonomy" id="67287"/>
    <lineage>
        <taxon>Bacteria</taxon>
        <taxon>Bacillati</taxon>
        <taxon>Actinomycetota</taxon>
        <taxon>Actinomycetes</taxon>
        <taxon>Kitasatosporales</taxon>
        <taxon>Streptomycetaceae</taxon>
        <taxon>Streptomyces</taxon>
    </lineage>
</organism>
<dbReference type="Proteomes" id="UP001164439">
    <property type="component" value="Chromosome"/>
</dbReference>
<evidence type="ECO:0000256" key="3">
    <source>
        <dbReference type="ARBA" id="ARBA00022692"/>
    </source>
</evidence>
<feature type="transmembrane region" description="Helical" evidence="6">
    <location>
        <begin position="49"/>
        <end position="72"/>
    </location>
</feature>
<keyword evidence="5 6" id="KW-0472">Membrane</keyword>
<dbReference type="SUPFAM" id="SSF103473">
    <property type="entry name" value="MFS general substrate transporter"/>
    <property type="match status" value="1"/>
</dbReference>
<evidence type="ECO:0000256" key="6">
    <source>
        <dbReference type="SAM" id="Phobius"/>
    </source>
</evidence>
<evidence type="ECO:0000256" key="4">
    <source>
        <dbReference type="ARBA" id="ARBA00022989"/>
    </source>
</evidence>
<evidence type="ECO:0000313" key="8">
    <source>
        <dbReference type="Proteomes" id="UP001164439"/>
    </source>
</evidence>
<feature type="transmembrane region" description="Helical" evidence="6">
    <location>
        <begin position="239"/>
        <end position="263"/>
    </location>
</feature>
<evidence type="ECO:0000256" key="5">
    <source>
        <dbReference type="ARBA" id="ARBA00023136"/>
    </source>
</evidence>
<feature type="transmembrane region" description="Helical" evidence="6">
    <location>
        <begin position="367"/>
        <end position="390"/>
    </location>
</feature>
<keyword evidence="2" id="KW-1003">Cell membrane</keyword>
<dbReference type="InterPro" id="IPR036259">
    <property type="entry name" value="MFS_trans_sf"/>
</dbReference>
<evidence type="ECO:0000313" key="7">
    <source>
        <dbReference type="EMBL" id="WAZ22842.1"/>
    </source>
</evidence>
<dbReference type="PANTHER" id="PTHR23513">
    <property type="entry name" value="INTEGRAL MEMBRANE EFFLUX PROTEIN-RELATED"/>
    <property type="match status" value="1"/>
</dbReference>
<dbReference type="CDD" id="cd06173">
    <property type="entry name" value="MFS_MefA_like"/>
    <property type="match status" value="1"/>
</dbReference>
<dbReference type="Pfam" id="PF07690">
    <property type="entry name" value="MFS_1"/>
    <property type="match status" value="1"/>
</dbReference>
<sequence length="420" mass="44185">MSVARDLRVLLRFGNFRRLLALRLLSQGADGVYQVALATYVVFSPEKQTSAAAIASAMAVLLLPYSLVGPFAGVLLDRWERRQVFLYGSLLRALLAAVTAVLILSPTPDWLFYVSALCVTAVNRFILSGLSAALPRVVDEERLVMANSLSPTAGTLAATVGGGLAFVVRLLVSDSDAAVVLVGAALYLCAALASLRMSRDLLGPDRELVRPELRTALAGTARDLVAGVRHLAAPPRREAAWALGAMTLMRFCYGALLVMLLMLCRYTFSTTTDDGLALLGLALAISGAGFFTAAVLTPWAAQRLGPGRWIVVCAGTAAVLEPALGLPFATAPMLAAAFVLGLTTQGAKIATDTVVQSSVEDGYRGRVFSLYDVLFNVAFVGAAGVAALILPPDGRSAPLVVTVAVIYGAVAVAMARFERR</sequence>
<reference evidence="7" key="1">
    <citation type="submission" date="2022-12" db="EMBL/GenBank/DDBJ databases">
        <authorList>
            <person name="Ruckert C."/>
            <person name="Busche T."/>
            <person name="Kalinowski J."/>
            <person name="Wittmann C."/>
        </authorList>
    </citation>
    <scope>NUCLEOTIDE SEQUENCE</scope>
    <source>
        <strain evidence="7">DSM 40467</strain>
    </source>
</reference>
<dbReference type="InterPro" id="IPR011701">
    <property type="entry name" value="MFS"/>
</dbReference>
<keyword evidence="8" id="KW-1185">Reference proteome</keyword>
<feature type="transmembrane region" description="Helical" evidence="6">
    <location>
        <begin position="178"/>
        <end position="195"/>
    </location>
</feature>
<feature type="transmembrane region" description="Helical" evidence="6">
    <location>
        <begin position="84"/>
        <end position="104"/>
    </location>
</feature>
<protein>
    <submittedName>
        <fullName evidence="7">MFS transporter</fullName>
    </submittedName>
</protein>
<dbReference type="Gene3D" id="1.20.1250.20">
    <property type="entry name" value="MFS general substrate transporter like domains"/>
    <property type="match status" value="2"/>
</dbReference>
<evidence type="ECO:0000256" key="1">
    <source>
        <dbReference type="ARBA" id="ARBA00004651"/>
    </source>
</evidence>
<dbReference type="RefSeq" id="WP_269660437.1">
    <property type="nucleotide sequence ID" value="NZ_CP114413.1"/>
</dbReference>
<evidence type="ECO:0000256" key="2">
    <source>
        <dbReference type="ARBA" id="ARBA00022475"/>
    </source>
</evidence>
<accession>A0ABY7KHH5</accession>
<feature type="transmembrane region" description="Helical" evidence="6">
    <location>
        <begin position="396"/>
        <end position="417"/>
    </location>
</feature>
<name>A0ABY7KHH5_9ACTN</name>
<feature type="transmembrane region" description="Helical" evidence="6">
    <location>
        <begin position="20"/>
        <end position="43"/>
    </location>
</feature>
<gene>
    <name evidence="7" type="ORF">STRCI_004141</name>
</gene>
<dbReference type="EMBL" id="CP114413">
    <property type="protein sequence ID" value="WAZ22842.1"/>
    <property type="molecule type" value="Genomic_DNA"/>
</dbReference>
<dbReference type="PANTHER" id="PTHR23513:SF17">
    <property type="entry name" value="MEMBRANE PROTEIN"/>
    <property type="match status" value="1"/>
</dbReference>
<comment type="subcellular location">
    <subcellularLocation>
        <location evidence="1">Cell membrane</location>
        <topology evidence="1">Multi-pass membrane protein</topology>
    </subcellularLocation>
</comment>
<feature type="transmembrane region" description="Helical" evidence="6">
    <location>
        <begin position="334"/>
        <end position="355"/>
    </location>
</feature>
<keyword evidence="3 6" id="KW-0812">Transmembrane</keyword>
<keyword evidence="4 6" id="KW-1133">Transmembrane helix</keyword>
<feature type="transmembrane region" description="Helical" evidence="6">
    <location>
        <begin position="275"/>
        <end position="297"/>
    </location>
</feature>